<dbReference type="Proteomes" id="UP000030765">
    <property type="component" value="Unassembled WGS sequence"/>
</dbReference>
<proteinExistence type="predicted"/>
<keyword evidence="3" id="KW-1185">Reference proteome</keyword>
<reference evidence="1 3" key="1">
    <citation type="journal article" date="2014" name="BMC Genomics">
        <title>Genome sequence of Anopheles sinensis provides insight into genetics basis of mosquito competence for malaria parasites.</title>
        <authorList>
            <person name="Zhou D."/>
            <person name="Zhang D."/>
            <person name="Ding G."/>
            <person name="Shi L."/>
            <person name="Hou Q."/>
            <person name="Ye Y."/>
            <person name="Xu Y."/>
            <person name="Zhou H."/>
            <person name="Xiong C."/>
            <person name="Li S."/>
            <person name="Yu J."/>
            <person name="Hong S."/>
            <person name="Yu X."/>
            <person name="Zou P."/>
            <person name="Chen C."/>
            <person name="Chang X."/>
            <person name="Wang W."/>
            <person name="Lv Y."/>
            <person name="Sun Y."/>
            <person name="Ma L."/>
            <person name="Shen B."/>
            <person name="Zhu C."/>
        </authorList>
    </citation>
    <scope>NUCLEOTIDE SEQUENCE [LARGE SCALE GENOMIC DNA]</scope>
</reference>
<name>A0A084WAI5_ANOSI</name>
<evidence type="ECO:0000313" key="1">
    <source>
        <dbReference type="EMBL" id="KFB47229.1"/>
    </source>
</evidence>
<evidence type="ECO:0000313" key="3">
    <source>
        <dbReference type="Proteomes" id="UP000030765"/>
    </source>
</evidence>
<gene>
    <name evidence="1" type="ORF">ZHAS_00015254</name>
</gene>
<protein>
    <submittedName>
        <fullName evidence="1 2">Uncharacterized protein</fullName>
    </submittedName>
</protein>
<dbReference type="EMBL" id="KE525329">
    <property type="protein sequence ID" value="KFB47229.1"/>
    <property type="molecule type" value="Genomic_DNA"/>
</dbReference>
<dbReference type="EMBL" id="ATLV01022194">
    <property type="status" value="NOT_ANNOTATED_CDS"/>
    <property type="molecule type" value="Genomic_DNA"/>
</dbReference>
<reference evidence="2" key="2">
    <citation type="submission" date="2020-05" db="UniProtKB">
        <authorList>
            <consortium name="EnsemblMetazoa"/>
        </authorList>
    </citation>
    <scope>IDENTIFICATION</scope>
</reference>
<evidence type="ECO:0000313" key="2">
    <source>
        <dbReference type="EnsemblMetazoa" id="ASIC015254-PA"/>
    </source>
</evidence>
<organism evidence="1">
    <name type="scientific">Anopheles sinensis</name>
    <name type="common">Mosquito</name>
    <dbReference type="NCBI Taxonomy" id="74873"/>
    <lineage>
        <taxon>Eukaryota</taxon>
        <taxon>Metazoa</taxon>
        <taxon>Ecdysozoa</taxon>
        <taxon>Arthropoda</taxon>
        <taxon>Hexapoda</taxon>
        <taxon>Insecta</taxon>
        <taxon>Pterygota</taxon>
        <taxon>Neoptera</taxon>
        <taxon>Endopterygota</taxon>
        <taxon>Diptera</taxon>
        <taxon>Nematocera</taxon>
        <taxon>Culicoidea</taxon>
        <taxon>Culicidae</taxon>
        <taxon>Anophelinae</taxon>
        <taxon>Anopheles</taxon>
    </lineage>
</organism>
<accession>A0A084WAI5</accession>
<dbReference type="EnsemblMetazoa" id="ASIC015254-RA">
    <property type="protein sequence ID" value="ASIC015254-PA"/>
    <property type="gene ID" value="ASIC015254"/>
</dbReference>
<dbReference type="AlphaFoldDB" id="A0A084WAI5"/>
<dbReference type="VEuPathDB" id="VectorBase:ASIC015254"/>
<sequence>MLHSNSPASIFDLHNNRFLLIANGNKSPEIICCEFTSKPSDPSILGTKVRLTMCNRHAEL</sequence>